<comment type="caution">
    <text evidence="1">The sequence shown here is derived from an EMBL/GenBank/DDBJ whole genome shotgun (WGS) entry which is preliminary data.</text>
</comment>
<protein>
    <submittedName>
        <fullName evidence="1">Uncharacterized protein</fullName>
    </submittedName>
</protein>
<organism evidence="1 2">
    <name type="scientific">Bacteroides cellulosilyticus DSM 14838</name>
    <dbReference type="NCBI Taxonomy" id="537012"/>
    <lineage>
        <taxon>Bacteria</taxon>
        <taxon>Pseudomonadati</taxon>
        <taxon>Bacteroidota</taxon>
        <taxon>Bacteroidia</taxon>
        <taxon>Bacteroidales</taxon>
        <taxon>Bacteroidaceae</taxon>
        <taxon>Bacteroides</taxon>
    </lineage>
</organism>
<dbReference type="EMBL" id="ACCH01000320">
    <property type="protein sequence ID" value="EEF88203.1"/>
    <property type="molecule type" value="Genomic_DNA"/>
</dbReference>
<evidence type="ECO:0000313" key="2">
    <source>
        <dbReference type="Proteomes" id="UP000003711"/>
    </source>
</evidence>
<gene>
    <name evidence="1" type="ORF">BACCELL_04214</name>
</gene>
<name>E2NIS8_9BACE</name>
<sequence length="114" mass="10719">MFSGDDGDVGVGGGARGRLQLEVLRAGAAAGGVVVAVCYFVVGGGGQGGGAVGCLVVAPQGEAAAADIELDAAGGGVGPGYRARCGQADGCGQWHRCGVGVTVVVVVQFAGGTG</sequence>
<reference evidence="1 2" key="1">
    <citation type="submission" date="2008-12" db="EMBL/GenBank/DDBJ databases">
        <authorList>
            <person name="Fulton L."/>
            <person name="Clifton S."/>
            <person name="Fulton B."/>
            <person name="Xu J."/>
            <person name="Minx P."/>
            <person name="Pepin K.H."/>
            <person name="Johnson M."/>
            <person name="Bhonagiri V."/>
            <person name="Nash W.E."/>
            <person name="Mardis E.R."/>
            <person name="Wilson R.K."/>
        </authorList>
    </citation>
    <scope>NUCLEOTIDE SEQUENCE [LARGE SCALE GENOMIC DNA]</scope>
    <source>
        <strain evidence="1 2">DSM 14838</strain>
    </source>
</reference>
<accession>E2NIS8</accession>
<dbReference type="AlphaFoldDB" id="E2NIS8"/>
<dbReference type="Proteomes" id="UP000003711">
    <property type="component" value="Unassembled WGS sequence"/>
</dbReference>
<reference evidence="1 2" key="2">
    <citation type="submission" date="2009-01" db="EMBL/GenBank/DDBJ databases">
        <title>Draft genome sequence of Bacteroides cellulosilyticus (DSM 14838).</title>
        <authorList>
            <person name="Sudarsanam P."/>
            <person name="Ley R."/>
            <person name="Guruge J."/>
            <person name="Turnbaugh P.J."/>
            <person name="Mahowald M."/>
            <person name="Liep D."/>
            <person name="Gordon J."/>
        </authorList>
    </citation>
    <scope>NUCLEOTIDE SEQUENCE [LARGE SCALE GENOMIC DNA]</scope>
    <source>
        <strain evidence="1 2">DSM 14838</strain>
    </source>
</reference>
<evidence type="ECO:0000313" key="1">
    <source>
        <dbReference type="EMBL" id="EEF88203.1"/>
    </source>
</evidence>
<dbReference type="HOGENOM" id="CLU_2116014_0_0_10"/>
<proteinExistence type="predicted"/>